<comment type="caution">
    <text evidence="2">The sequence shown here is derived from an EMBL/GenBank/DDBJ whole genome shotgun (WGS) entry which is preliminary data.</text>
</comment>
<proteinExistence type="predicted"/>
<organism evidence="2 3">
    <name type="scientific">Diceros bicornis minor</name>
    <name type="common">South-central black rhinoceros</name>
    <dbReference type="NCBI Taxonomy" id="77932"/>
    <lineage>
        <taxon>Eukaryota</taxon>
        <taxon>Metazoa</taxon>
        <taxon>Chordata</taxon>
        <taxon>Craniata</taxon>
        <taxon>Vertebrata</taxon>
        <taxon>Euteleostomi</taxon>
        <taxon>Mammalia</taxon>
        <taxon>Eutheria</taxon>
        <taxon>Laurasiatheria</taxon>
        <taxon>Perissodactyla</taxon>
        <taxon>Rhinocerotidae</taxon>
        <taxon>Diceros</taxon>
    </lineage>
</organism>
<dbReference type="AlphaFoldDB" id="A0A7J7EXA4"/>
<evidence type="ECO:0000313" key="3">
    <source>
        <dbReference type="Proteomes" id="UP000551758"/>
    </source>
</evidence>
<protein>
    <submittedName>
        <fullName evidence="2">Uncharacterized protein</fullName>
    </submittedName>
</protein>
<dbReference type="EMBL" id="JACDTQ010002022">
    <property type="protein sequence ID" value="KAF5920440.1"/>
    <property type="molecule type" value="Genomic_DNA"/>
</dbReference>
<accession>A0A7J7EXA4</accession>
<dbReference type="Proteomes" id="UP000551758">
    <property type="component" value="Unassembled WGS sequence"/>
</dbReference>
<evidence type="ECO:0000313" key="2">
    <source>
        <dbReference type="EMBL" id="KAF5920440.1"/>
    </source>
</evidence>
<sequence>MDHGAECSKQQYFDRADCWIDSTAGLGPKLSLVDNVKPPCKYLYVGHRIYSRHSWSMETDPDLEWGAGEGRTDLVGAGPIGPDSADHHAAATDSSHFQPEISTATDYYPGAAGSTDC</sequence>
<keyword evidence="3" id="KW-1185">Reference proteome</keyword>
<gene>
    <name evidence="2" type="ORF">HPG69_009691</name>
</gene>
<name>A0A7J7EXA4_DICBM</name>
<feature type="region of interest" description="Disordered" evidence="1">
    <location>
        <begin position="66"/>
        <end position="117"/>
    </location>
</feature>
<reference evidence="2 3" key="1">
    <citation type="journal article" date="2020" name="Mol. Biol. Evol.">
        <title>Interspecific Gene Flow and the Evolution of Specialization in Black and White Rhinoceros.</title>
        <authorList>
            <person name="Moodley Y."/>
            <person name="Westbury M.V."/>
            <person name="Russo I.M."/>
            <person name="Gopalakrishnan S."/>
            <person name="Rakotoarivelo A."/>
            <person name="Olsen R.A."/>
            <person name="Prost S."/>
            <person name="Tunstall T."/>
            <person name="Ryder O.A."/>
            <person name="Dalen L."/>
            <person name="Bruford M.W."/>
        </authorList>
    </citation>
    <scope>NUCLEOTIDE SEQUENCE [LARGE SCALE GENOMIC DNA]</scope>
    <source>
        <strain evidence="2">SBR-YM</strain>
        <tissue evidence="2">Skin</tissue>
    </source>
</reference>
<evidence type="ECO:0000256" key="1">
    <source>
        <dbReference type="SAM" id="MobiDB-lite"/>
    </source>
</evidence>